<evidence type="ECO:0000313" key="1">
    <source>
        <dbReference type="EMBL" id="KUG05253.1"/>
    </source>
</evidence>
<organism evidence="1">
    <name type="scientific">hydrocarbon metagenome</name>
    <dbReference type="NCBI Taxonomy" id="938273"/>
    <lineage>
        <taxon>unclassified sequences</taxon>
        <taxon>metagenomes</taxon>
        <taxon>ecological metagenomes</taxon>
    </lineage>
</organism>
<comment type="caution">
    <text evidence="1">The sequence shown here is derived from an EMBL/GenBank/DDBJ whole genome shotgun (WGS) entry which is preliminary data.</text>
</comment>
<sequence length="123" mass="13990">MVRSKIEQLNALILEKYETRVLFSPSAMQDYKSFATGKRNDILRLILKQAEKGALLKPEGNGNRCEGQLHQFGKIKSKSLNLRIIYHPSKDDDGIVEMGIIAIGPRDDSRIYKMAIERLSELD</sequence>
<name>A0A0W8E9F4_9ZZZZ</name>
<reference evidence="1" key="1">
    <citation type="journal article" date="2015" name="Proc. Natl. Acad. Sci. U.S.A.">
        <title>Networks of energetic and metabolic interactions define dynamics in microbial communities.</title>
        <authorList>
            <person name="Embree M."/>
            <person name="Liu J.K."/>
            <person name="Al-Bassam M.M."/>
            <person name="Zengler K."/>
        </authorList>
    </citation>
    <scope>NUCLEOTIDE SEQUENCE</scope>
</reference>
<dbReference type="InterPro" id="IPR035093">
    <property type="entry name" value="RelE/ParE_toxin_dom_sf"/>
</dbReference>
<dbReference type="AlphaFoldDB" id="A0A0W8E9F4"/>
<proteinExistence type="predicted"/>
<dbReference type="EMBL" id="LNQE01001822">
    <property type="protein sequence ID" value="KUG05253.1"/>
    <property type="molecule type" value="Genomic_DNA"/>
</dbReference>
<accession>A0A0W8E9F4</accession>
<protein>
    <submittedName>
        <fullName evidence="1">Uncharacterized protein</fullName>
    </submittedName>
</protein>
<dbReference type="Gene3D" id="3.30.2310.20">
    <property type="entry name" value="RelE-like"/>
    <property type="match status" value="1"/>
</dbReference>
<gene>
    <name evidence="1" type="ORF">ASZ90_017326</name>
</gene>